<evidence type="ECO:0000256" key="2">
    <source>
        <dbReference type="SAM" id="MobiDB-lite"/>
    </source>
</evidence>
<dbReference type="Proteomes" id="UP000464054">
    <property type="component" value="Chromosome"/>
</dbReference>
<sequence>MGTNSNWSVSNKGNKSVKAISSFDKSDSTSMEIIYQASLNYLDTSGSDNQIAANSTSDVILDTDNSIYDVVFSLPSNGFPVADTSASLPFDPNSDIYPPYSIASGALDAMQNTYKFYQYIQAYPTSNTATKFISAVQAQKNNGMQTQPPTENAIDTFFKGINQFNNCTSVTYASVMSYIKTFAGASVGFNPSYTFYLYQSASDKVVANGQVKFTLNNKNPPFDLTDSNGGYSIVYTDGSGANTNLTYNNGQFVSDINAAFPSVCLAVSWISNNRINNENNSTDSVIPIIAGTVNGNQSCGTKNKKDLSTKSSVSFKTVLGYVTSVFGLMGGADLIYKHTWVKWKERNAEKQKNAEKELTDKQNQDINDKLDKLSEQVAKDEQAVADRLKLDVNTDGDINTASDSVKAASDNLSLQQQKTVLNGEIDEYGSQIEKIAQFDVDKQLESTIVQLKNISNDVNNASTLADIKKVSSNAEPVLNEVNSSINSHINALGDQMSADVKAEINQSNSNIDDLKVQQDGMDERQATEENGESPDDPDMDAGDF</sequence>
<dbReference type="GeneID" id="90771418"/>
<dbReference type="EMBL" id="CP046377">
    <property type="protein sequence ID" value="QHQ25716.1"/>
    <property type="molecule type" value="Genomic_DNA"/>
</dbReference>
<evidence type="ECO:0000256" key="1">
    <source>
        <dbReference type="SAM" id="Coils"/>
    </source>
</evidence>
<feature type="region of interest" description="Disordered" evidence="2">
    <location>
        <begin position="508"/>
        <end position="544"/>
    </location>
</feature>
<dbReference type="RefSeq" id="WP_039513632.1">
    <property type="nucleotide sequence ID" value="NZ_CP046377.1"/>
</dbReference>
<protein>
    <submittedName>
        <fullName evidence="4">Uncharacterized protein</fullName>
    </submittedName>
</protein>
<organism evidence="4 5">
    <name type="scientific">Pectobacterium parvum</name>
    <dbReference type="NCBI Taxonomy" id="2778550"/>
    <lineage>
        <taxon>Bacteria</taxon>
        <taxon>Pseudomonadati</taxon>
        <taxon>Pseudomonadota</taxon>
        <taxon>Gammaproteobacteria</taxon>
        <taxon>Enterobacterales</taxon>
        <taxon>Pectobacteriaceae</taxon>
        <taxon>Pectobacterium</taxon>
    </lineage>
</organism>
<feature type="compositionally biased region" description="Acidic residues" evidence="2">
    <location>
        <begin position="529"/>
        <end position="544"/>
    </location>
</feature>
<reference evidence="4" key="2">
    <citation type="journal article" date="2022" name="Plant Pathol J">
        <title>Comparative Genomic Analysis of Pathogenic Factors of Pectobacterium Species Isolated in South Korea Using Whole-Genome Sequencing.</title>
        <authorList>
            <person name="Jee S."/>
            <person name="Kang I.J."/>
            <person name="Bak G."/>
            <person name="Kang S."/>
            <person name="Lee J."/>
            <person name="Heu S."/>
            <person name="Hwang I."/>
        </authorList>
    </citation>
    <scope>NUCLEOTIDE SEQUENCE</scope>
    <source>
        <strain evidence="4">PZ1</strain>
    </source>
</reference>
<proteinExistence type="predicted"/>
<feature type="compositionally biased region" description="Basic and acidic residues" evidence="2">
    <location>
        <begin position="512"/>
        <end position="527"/>
    </location>
</feature>
<reference evidence="3 6" key="3">
    <citation type="submission" date="2024-10" db="EMBL/GenBank/DDBJ databases">
        <authorList>
            <person name="Lu C.-H."/>
        </authorList>
    </citation>
    <scope>NUCLEOTIDE SEQUENCE [LARGE SCALE GENOMIC DNA]</scope>
    <source>
        <strain evidence="3 6">22QBSP01-2</strain>
    </source>
</reference>
<evidence type="ECO:0000313" key="6">
    <source>
        <dbReference type="Proteomes" id="UP001617714"/>
    </source>
</evidence>
<evidence type="ECO:0000313" key="4">
    <source>
        <dbReference type="EMBL" id="QHQ25716.1"/>
    </source>
</evidence>
<evidence type="ECO:0000313" key="3">
    <source>
        <dbReference type="EMBL" id="MFJ5320157.1"/>
    </source>
</evidence>
<dbReference type="AlphaFoldDB" id="A0AAP9IIK4"/>
<reference evidence="5" key="1">
    <citation type="submission" date="2019-11" db="EMBL/GenBank/DDBJ databases">
        <authorList>
            <person name="Jee S."/>
        </authorList>
    </citation>
    <scope>NUCLEOTIDE SEQUENCE [LARGE SCALE GENOMIC DNA]</scope>
    <source>
        <strain evidence="5">PZ1</strain>
    </source>
</reference>
<accession>A0AAP9IIK4</accession>
<keyword evidence="6" id="KW-1185">Reference proteome</keyword>
<dbReference type="Proteomes" id="UP001617714">
    <property type="component" value="Unassembled WGS sequence"/>
</dbReference>
<keyword evidence="1" id="KW-0175">Coiled coil</keyword>
<gene>
    <name evidence="3" type="ORF">ACIPSN_01965</name>
    <name evidence="4" type="ORF">GMX10_17970</name>
</gene>
<feature type="coiled-coil region" evidence="1">
    <location>
        <begin position="344"/>
        <end position="383"/>
    </location>
</feature>
<dbReference type="EMBL" id="JBIXKD010000002">
    <property type="protein sequence ID" value="MFJ5320157.1"/>
    <property type="molecule type" value="Genomic_DNA"/>
</dbReference>
<evidence type="ECO:0000313" key="5">
    <source>
        <dbReference type="Proteomes" id="UP000464054"/>
    </source>
</evidence>
<name>A0AAP9IIK4_9GAMM</name>